<dbReference type="InterPro" id="IPR032416">
    <property type="entry name" value="Peptidase_M24_C"/>
</dbReference>
<dbReference type="InterPro" id="IPR036005">
    <property type="entry name" value="Creatinase/aminopeptidase-like"/>
</dbReference>
<keyword evidence="9" id="KW-0482">Metalloprotease</keyword>
<keyword evidence="7 11" id="KW-0479">Metal-binding</keyword>
<reference evidence="15 16" key="1">
    <citation type="journal article" date="2019" name="Plant Biotechnol. J.">
        <title>The red bayberry genome and genetic basis of sex determination.</title>
        <authorList>
            <person name="Jia H.M."/>
            <person name="Jia H.J."/>
            <person name="Cai Q.L."/>
            <person name="Wang Y."/>
            <person name="Zhao H.B."/>
            <person name="Yang W.F."/>
            <person name="Wang G.Y."/>
            <person name="Li Y.H."/>
            <person name="Zhan D.L."/>
            <person name="Shen Y.T."/>
            <person name="Niu Q.F."/>
            <person name="Chang L."/>
            <person name="Qiu J."/>
            <person name="Zhao L."/>
            <person name="Xie H.B."/>
            <person name="Fu W.Y."/>
            <person name="Jin J."/>
            <person name="Li X.W."/>
            <person name="Jiao Y."/>
            <person name="Zhou C.C."/>
            <person name="Tu T."/>
            <person name="Chai C.Y."/>
            <person name="Gao J.L."/>
            <person name="Fan L.J."/>
            <person name="van de Weg E."/>
            <person name="Wang J.Y."/>
            <person name="Gao Z.S."/>
        </authorList>
    </citation>
    <scope>NUCLEOTIDE SEQUENCE [LARGE SCALE GENOMIC DNA]</scope>
    <source>
        <tissue evidence="15">Leaves</tissue>
    </source>
</reference>
<dbReference type="PROSITE" id="PS00491">
    <property type="entry name" value="PROLINE_PEPTIDASE"/>
    <property type="match status" value="1"/>
</dbReference>
<evidence type="ECO:0000313" key="15">
    <source>
        <dbReference type="EMBL" id="KAB1214605.1"/>
    </source>
</evidence>
<dbReference type="Proteomes" id="UP000516437">
    <property type="component" value="Chromosome 5"/>
</dbReference>
<dbReference type="EC" id="3.4.11.9" evidence="4"/>
<feature type="domain" description="Peptidase M24 C-terminal" evidence="14">
    <location>
        <begin position="610"/>
        <end position="669"/>
    </location>
</feature>
<gene>
    <name evidence="15" type="ORF">CJ030_MR5G017603</name>
</gene>
<comment type="caution">
    <text evidence="15">The sequence shown here is derived from an EMBL/GenBank/DDBJ whole genome shotgun (WGS) entry which is preliminary data.</text>
</comment>
<dbReference type="CDD" id="cd01085">
    <property type="entry name" value="APP"/>
    <property type="match status" value="1"/>
</dbReference>
<dbReference type="InterPro" id="IPR033740">
    <property type="entry name" value="Pept_M24B"/>
</dbReference>
<keyword evidence="6" id="KW-0645">Protease</keyword>
<evidence type="ECO:0000256" key="9">
    <source>
        <dbReference type="ARBA" id="ARBA00023049"/>
    </source>
</evidence>
<dbReference type="PANTHER" id="PTHR43763:SF12">
    <property type="entry name" value="AMINOPEPTIDASE P1"/>
    <property type="match status" value="1"/>
</dbReference>
<dbReference type="InterPro" id="IPR000587">
    <property type="entry name" value="Creatinase_N"/>
</dbReference>
<evidence type="ECO:0000313" key="16">
    <source>
        <dbReference type="Proteomes" id="UP000516437"/>
    </source>
</evidence>
<dbReference type="Gene3D" id="3.90.230.10">
    <property type="entry name" value="Creatinase/methionine aminopeptidase superfamily"/>
    <property type="match status" value="1"/>
</dbReference>
<evidence type="ECO:0000256" key="10">
    <source>
        <dbReference type="ARBA" id="ARBA00023211"/>
    </source>
</evidence>
<proteinExistence type="inferred from homology"/>
<keyword evidence="10" id="KW-0464">Manganese</keyword>
<evidence type="ECO:0000256" key="8">
    <source>
        <dbReference type="ARBA" id="ARBA00022801"/>
    </source>
</evidence>
<evidence type="ECO:0000256" key="3">
    <source>
        <dbReference type="ARBA" id="ARBA00008766"/>
    </source>
</evidence>
<dbReference type="FunFam" id="3.40.350.10:FF:000010">
    <property type="entry name" value="Probable Xaa-Pro aminopeptidase P"/>
    <property type="match status" value="1"/>
</dbReference>
<dbReference type="GO" id="GO:0006508">
    <property type="term" value="P:proteolysis"/>
    <property type="evidence" value="ECO:0007669"/>
    <property type="project" value="UniProtKB-KW"/>
</dbReference>
<dbReference type="GO" id="GO:0005737">
    <property type="term" value="C:cytoplasm"/>
    <property type="evidence" value="ECO:0007669"/>
    <property type="project" value="UniProtKB-ARBA"/>
</dbReference>
<dbReference type="GO" id="GO:0070006">
    <property type="term" value="F:metalloaminopeptidase activity"/>
    <property type="evidence" value="ECO:0007669"/>
    <property type="project" value="InterPro"/>
</dbReference>
<dbReference type="Pfam" id="PF00557">
    <property type="entry name" value="Peptidase_M24"/>
    <property type="match status" value="1"/>
</dbReference>
<organism evidence="15 16">
    <name type="scientific">Morella rubra</name>
    <name type="common">Chinese bayberry</name>
    <dbReference type="NCBI Taxonomy" id="262757"/>
    <lineage>
        <taxon>Eukaryota</taxon>
        <taxon>Viridiplantae</taxon>
        <taxon>Streptophyta</taxon>
        <taxon>Embryophyta</taxon>
        <taxon>Tracheophyta</taxon>
        <taxon>Spermatophyta</taxon>
        <taxon>Magnoliopsida</taxon>
        <taxon>eudicotyledons</taxon>
        <taxon>Gunneridae</taxon>
        <taxon>Pentapetalae</taxon>
        <taxon>rosids</taxon>
        <taxon>fabids</taxon>
        <taxon>Fagales</taxon>
        <taxon>Myricaceae</taxon>
        <taxon>Morella</taxon>
    </lineage>
</organism>
<dbReference type="FunFam" id="3.90.230.10:FF:000007">
    <property type="entry name" value="Xaa-Pro aminopeptidase P"/>
    <property type="match status" value="1"/>
</dbReference>
<protein>
    <recommendedName>
        <fullName evidence="4">Xaa-Pro aminopeptidase</fullName>
        <ecNumber evidence="4">3.4.11.9</ecNumber>
    </recommendedName>
</protein>
<evidence type="ECO:0000259" key="12">
    <source>
        <dbReference type="Pfam" id="PF00557"/>
    </source>
</evidence>
<feature type="domain" description="Peptidase M24" evidence="12">
    <location>
        <begin position="348"/>
        <end position="598"/>
    </location>
</feature>
<dbReference type="Pfam" id="PF01321">
    <property type="entry name" value="Creatinase_N"/>
    <property type="match status" value="1"/>
</dbReference>
<accession>A0A6A1VPI8</accession>
<comment type="catalytic activity">
    <reaction evidence="1">
        <text>Release of any N-terminal amino acid, including proline, that is linked to proline, even from a dipeptide or tripeptide.</text>
        <dbReference type="EC" id="3.4.11.9"/>
    </reaction>
</comment>
<dbReference type="EMBL" id="RXIC02000023">
    <property type="protein sequence ID" value="KAB1214605.1"/>
    <property type="molecule type" value="Genomic_DNA"/>
</dbReference>
<dbReference type="InterPro" id="IPR000994">
    <property type="entry name" value="Pept_M24"/>
</dbReference>
<feature type="domain" description="Creatinase N-terminal" evidence="13">
    <location>
        <begin position="7"/>
        <end position="138"/>
    </location>
</feature>
<dbReference type="FunFam" id="3.40.350.10:FF:000003">
    <property type="entry name" value="Xaa-pro aminopeptidase P"/>
    <property type="match status" value="1"/>
</dbReference>
<evidence type="ECO:0000256" key="6">
    <source>
        <dbReference type="ARBA" id="ARBA00022670"/>
    </source>
</evidence>
<dbReference type="SUPFAM" id="SSF53092">
    <property type="entry name" value="Creatinase/prolidase N-terminal domain"/>
    <property type="match status" value="1"/>
</dbReference>
<evidence type="ECO:0000256" key="1">
    <source>
        <dbReference type="ARBA" id="ARBA00001424"/>
    </source>
</evidence>
<dbReference type="GO" id="GO:0046872">
    <property type="term" value="F:metal ion binding"/>
    <property type="evidence" value="ECO:0007669"/>
    <property type="project" value="UniProtKB-KW"/>
</dbReference>
<dbReference type="InterPro" id="IPR029149">
    <property type="entry name" value="Creatin/AminoP/Spt16_N"/>
</dbReference>
<dbReference type="InterPro" id="IPR050422">
    <property type="entry name" value="X-Pro_aminopeptidase_P"/>
</dbReference>
<dbReference type="SUPFAM" id="SSF55920">
    <property type="entry name" value="Creatinase/aminopeptidase"/>
    <property type="match status" value="1"/>
</dbReference>
<comment type="cofactor">
    <cofactor evidence="2">
        <name>Mn(2+)</name>
        <dbReference type="ChEBI" id="CHEBI:29035"/>
    </cofactor>
</comment>
<dbReference type="PANTHER" id="PTHR43763">
    <property type="entry name" value="XAA-PRO AMINOPEPTIDASE 1"/>
    <property type="match status" value="1"/>
</dbReference>
<keyword evidence="5 15" id="KW-0031">Aminopeptidase</keyword>
<comment type="similarity">
    <text evidence="3 11">Belongs to the peptidase M24B family.</text>
</comment>
<evidence type="ECO:0000259" key="13">
    <source>
        <dbReference type="Pfam" id="PF01321"/>
    </source>
</evidence>
<dbReference type="Pfam" id="PF16188">
    <property type="entry name" value="Peptidase_M24_C"/>
    <property type="match status" value="1"/>
</dbReference>
<evidence type="ECO:0000256" key="7">
    <source>
        <dbReference type="ARBA" id="ARBA00022723"/>
    </source>
</evidence>
<name>A0A6A1VPI8_9ROSI</name>
<evidence type="ECO:0000256" key="5">
    <source>
        <dbReference type="ARBA" id="ARBA00022438"/>
    </source>
</evidence>
<keyword evidence="8" id="KW-0378">Hydrolase</keyword>
<evidence type="ECO:0000256" key="2">
    <source>
        <dbReference type="ARBA" id="ARBA00001936"/>
    </source>
</evidence>
<dbReference type="Gene3D" id="3.40.350.10">
    <property type="entry name" value="Creatinase/prolidase N-terminal domain"/>
    <property type="match status" value="2"/>
</dbReference>
<sequence>MEDTLGALRSLMASHSPPLDALVVPSEDYHQSEYVSARDKRRQFVSGFTGSAGLALITTKEALLWTDGRYFLQATQELSDQWKLMRIGEDPAVDVWMADNLPKEAAIGVDPWCVSIDTAQRWERAFGKKQQKLVQTSKNLVDEVWKSRPAPEIRPVFVHPLEFAGRSTKDKLNDLREKLKQEKARGIIIAALDEVAWLYNIRGSDVSYCPVVHAFAIVTSNSAFFYVDRRKVSSEVNSYLNENGIEVQEYSAVSSDVALLASNELIPLSVLKGTETAIKKDVASETVIAGHEKEEVEGKNNLDRIWADPGTCCYALYSKLESDKVLLQQSPLALAKAIKNPVELEGLKKAHVRDGAAVVQYLVWLDNQMQEIYGASGYYFEGIGESRKKHSETMKLTEVTASDKLEGFRASKEYFRGLSFPTISSVGPNAAIIHYAPNSETCAEFDPDEIYLFDSGAQYLDGTTDITRTVHFGKPSEHEKACYTAVLKGHIALGNARFPNGTNGHALDILARVPLWKDGLDYRHGTGHGIGSYLNVHEGPHLISFRPQARNVPLQASMTVTDVDTAKFITMLEFLFSEPGYYEDGNFGIRLENVLIVKDADTRFNFGDKGYLSFEHITWAPYQRKLIDFSLLTPEEVDWLNGYHSKCRDILDPYLNESEKAWLKKATEPASV</sequence>
<evidence type="ECO:0000256" key="11">
    <source>
        <dbReference type="RuleBase" id="RU000590"/>
    </source>
</evidence>
<dbReference type="AlphaFoldDB" id="A0A6A1VPI8"/>
<evidence type="ECO:0000256" key="4">
    <source>
        <dbReference type="ARBA" id="ARBA00012574"/>
    </source>
</evidence>
<dbReference type="InterPro" id="IPR001131">
    <property type="entry name" value="Peptidase_M24B_aminopep-P_CS"/>
</dbReference>
<keyword evidence="16" id="KW-1185">Reference proteome</keyword>
<dbReference type="Pfam" id="PF16189">
    <property type="entry name" value="Creatinase_N_2"/>
    <property type="match status" value="1"/>
</dbReference>
<evidence type="ECO:0000259" key="14">
    <source>
        <dbReference type="Pfam" id="PF16188"/>
    </source>
</evidence>
<dbReference type="OrthoDB" id="9995434at2759"/>